<evidence type="ECO:0000256" key="6">
    <source>
        <dbReference type="SAM" id="Phobius"/>
    </source>
</evidence>
<feature type="transmembrane region" description="Helical" evidence="6">
    <location>
        <begin position="274"/>
        <end position="293"/>
    </location>
</feature>
<dbReference type="Proteomes" id="UP000535937">
    <property type="component" value="Unassembled WGS sequence"/>
</dbReference>
<dbReference type="InterPro" id="IPR000537">
    <property type="entry name" value="UbiA_prenyltransferase"/>
</dbReference>
<dbReference type="EC" id="2.5.1.39" evidence="7"/>
<reference evidence="7 8" key="1">
    <citation type="submission" date="2020-08" db="EMBL/GenBank/DDBJ databases">
        <title>Genomic Encyclopedia of Type Strains, Phase III (KMG-III): the genomes of soil and plant-associated and newly described type strains.</title>
        <authorList>
            <person name="Whitman W."/>
        </authorList>
    </citation>
    <scope>NUCLEOTIDE SEQUENCE [LARGE SCALE GENOMIC DNA]</scope>
    <source>
        <strain evidence="7 8">CECT 8799</strain>
    </source>
</reference>
<feature type="transmembrane region" description="Helical" evidence="6">
    <location>
        <begin position="215"/>
        <end position="237"/>
    </location>
</feature>
<keyword evidence="3 6" id="KW-0812">Transmembrane</keyword>
<evidence type="ECO:0000256" key="2">
    <source>
        <dbReference type="ARBA" id="ARBA00022475"/>
    </source>
</evidence>
<dbReference type="PANTHER" id="PTHR42723:SF1">
    <property type="entry name" value="CHLOROPHYLL SYNTHASE, CHLOROPLASTIC"/>
    <property type="match status" value="1"/>
</dbReference>
<dbReference type="RefSeq" id="WP_221192158.1">
    <property type="nucleotide sequence ID" value="NZ_JACHWZ010000027.1"/>
</dbReference>
<evidence type="ECO:0000256" key="4">
    <source>
        <dbReference type="ARBA" id="ARBA00022989"/>
    </source>
</evidence>
<evidence type="ECO:0000313" key="7">
    <source>
        <dbReference type="EMBL" id="MBB3063277.1"/>
    </source>
</evidence>
<evidence type="ECO:0000256" key="5">
    <source>
        <dbReference type="ARBA" id="ARBA00023136"/>
    </source>
</evidence>
<dbReference type="AlphaFoldDB" id="A0A7W4WGC3"/>
<feature type="transmembrane region" description="Helical" evidence="6">
    <location>
        <begin position="189"/>
        <end position="208"/>
    </location>
</feature>
<dbReference type="NCBIfam" id="NF035940">
    <property type="entry name" value="prenyl_rel_EboC"/>
    <property type="match status" value="1"/>
</dbReference>
<comment type="caution">
    <text evidence="7">The sequence shown here is derived from an EMBL/GenBank/DDBJ whole genome shotgun (WGS) entry which is preliminary data.</text>
</comment>
<keyword evidence="7" id="KW-0808">Transferase</keyword>
<feature type="transmembrane region" description="Helical" evidence="6">
    <location>
        <begin position="33"/>
        <end position="55"/>
    </location>
</feature>
<dbReference type="InterPro" id="IPR044878">
    <property type="entry name" value="UbiA_sf"/>
</dbReference>
<keyword evidence="5 6" id="KW-0472">Membrane</keyword>
<organism evidence="7 8">
    <name type="scientific">Microbulbifer rhizosphaerae</name>
    <dbReference type="NCBI Taxonomy" id="1562603"/>
    <lineage>
        <taxon>Bacteria</taxon>
        <taxon>Pseudomonadati</taxon>
        <taxon>Pseudomonadota</taxon>
        <taxon>Gammaproteobacteria</taxon>
        <taxon>Cellvibrionales</taxon>
        <taxon>Microbulbiferaceae</taxon>
        <taxon>Microbulbifer</taxon>
    </lineage>
</organism>
<feature type="transmembrane region" description="Helical" evidence="6">
    <location>
        <begin position="165"/>
        <end position="183"/>
    </location>
</feature>
<evidence type="ECO:0000256" key="3">
    <source>
        <dbReference type="ARBA" id="ARBA00022692"/>
    </source>
</evidence>
<evidence type="ECO:0000313" key="8">
    <source>
        <dbReference type="Proteomes" id="UP000535937"/>
    </source>
</evidence>
<comment type="subcellular location">
    <subcellularLocation>
        <location evidence="1">Membrane</location>
        <topology evidence="1">Multi-pass membrane protein</topology>
    </subcellularLocation>
</comment>
<feature type="transmembrane region" description="Helical" evidence="6">
    <location>
        <begin position="136"/>
        <end position="153"/>
    </location>
</feature>
<feature type="transmembrane region" description="Helical" evidence="6">
    <location>
        <begin position="243"/>
        <end position="262"/>
    </location>
</feature>
<feature type="transmembrane region" description="Helical" evidence="6">
    <location>
        <begin position="106"/>
        <end position="130"/>
    </location>
</feature>
<gene>
    <name evidence="7" type="ORF">FHS09_004135</name>
</gene>
<protein>
    <submittedName>
        <fullName evidence="7">4-hydroxybenzoate polyprenyltransferase</fullName>
        <ecNumber evidence="7">2.5.1.39</ecNumber>
    </submittedName>
</protein>
<dbReference type="GO" id="GO:0016020">
    <property type="term" value="C:membrane"/>
    <property type="evidence" value="ECO:0007669"/>
    <property type="project" value="UniProtKB-SubCell"/>
</dbReference>
<keyword evidence="2" id="KW-1003">Cell membrane</keyword>
<name>A0A7W4WGC3_9GAMM</name>
<dbReference type="CDD" id="cd13964">
    <property type="entry name" value="PT_UbiA_1"/>
    <property type="match status" value="1"/>
</dbReference>
<dbReference type="Pfam" id="PF01040">
    <property type="entry name" value="UbiA"/>
    <property type="match status" value="1"/>
</dbReference>
<dbReference type="GO" id="GO:0008412">
    <property type="term" value="F:4-hydroxybenzoate polyprenyltransferase activity"/>
    <property type="evidence" value="ECO:0007669"/>
    <property type="project" value="UniProtKB-EC"/>
</dbReference>
<dbReference type="Gene3D" id="1.10.357.140">
    <property type="entry name" value="UbiA prenyltransferase"/>
    <property type="match status" value="1"/>
</dbReference>
<proteinExistence type="predicted"/>
<keyword evidence="8" id="KW-1185">Reference proteome</keyword>
<evidence type="ECO:0000256" key="1">
    <source>
        <dbReference type="ARBA" id="ARBA00004141"/>
    </source>
</evidence>
<dbReference type="EMBL" id="JACHWZ010000027">
    <property type="protein sequence ID" value="MBB3063277.1"/>
    <property type="molecule type" value="Genomic_DNA"/>
</dbReference>
<feature type="transmembrane region" description="Helical" evidence="6">
    <location>
        <begin position="67"/>
        <end position="85"/>
    </location>
</feature>
<sequence length="318" mass="32857">MTTDSMRKTRTEPEDNGKARIVAHLRLMRPANIVTAVADILAGFAICGAAGQVVLGAQGGNFPSFSALLWLCLSTVGLYGGGIVFNDVFDADLDSRERPERPIPSGLASVASAGTLAILLLAAGIGAAFIVSPLSGIIAAAVALLAVTYDAWGKHRSWFGPVNMGLCRGGNLLLGASAVPAALADVWPLGLVPVVYIAAVTTVSRGEVHGGNRRALASGAALYLAVLATLVTLAVVIPTGWQAAPFVLLLAAMIFPPLARAWNTLEPRLVGKAVKAGVLSLIVLNSTLAGIFAGWQYGIMVLALLPLSLWLAKMFAVT</sequence>
<accession>A0A7W4WGC3</accession>
<keyword evidence="4 6" id="KW-1133">Transmembrane helix</keyword>
<dbReference type="PANTHER" id="PTHR42723">
    <property type="entry name" value="CHLOROPHYLL SYNTHASE"/>
    <property type="match status" value="1"/>
</dbReference>
<dbReference type="InterPro" id="IPR050475">
    <property type="entry name" value="Prenyltransferase_related"/>
</dbReference>